<dbReference type="SMART" id="SM00743">
    <property type="entry name" value="Agenet"/>
    <property type="match status" value="2"/>
</dbReference>
<feature type="compositionally biased region" description="Basic residues" evidence="1">
    <location>
        <begin position="1208"/>
        <end position="1226"/>
    </location>
</feature>
<dbReference type="SUPFAM" id="SSF54928">
    <property type="entry name" value="RNA-binding domain, RBD"/>
    <property type="match status" value="1"/>
</dbReference>
<dbReference type="Pfam" id="PF05641">
    <property type="entry name" value="Agenet"/>
    <property type="match status" value="1"/>
</dbReference>
<dbReference type="RefSeq" id="XP_005644204.1">
    <property type="nucleotide sequence ID" value="XM_005644147.1"/>
</dbReference>
<comment type="caution">
    <text evidence="3">The sequence shown here is derived from an EMBL/GenBank/DDBJ whole genome shotgun (WGS) entry which is preliminary data.</text>
</comment>
<feature type="domain" description="Agenet" evidence="2">
    <location>
        <begin position="77"/>
        <end position="141"/>
    </location>
</feature>
<keyword evidence="4" id="KW-1185">Reference proteome</keyword>
<feature type="compositionally biased region" description="Basic and acidic residues" evidence="1">
    <location>
        <begin position="176"/>
        <end position="193"/>
    </location>
</feature>
<dbReference type="EMBL" id="AGSI01000018">
    <property type="protein sequence ID" value="EIE19660.1"/>
    <property type="molecule type" value="Genomic_DNA"/>
</dbReference>
<dbReference type="Gene3D" id="2.30.30.140">
    <property type="match status" value="1"/>
</dbReference>
<dbReference type="Proteomes" id="UP000007264">
    <property type="component" value="Unassembled WGS sequence"/>
</dbReference>
<dbReference type="KEGG" id="csl:COCSUDRAFT_67744"/>
<feature type="compositionally biased region" description="Basic and acidic residues" evidence="1">
    <location>
        <begin position="728"/>
        <end position="738"/>
    </location>
</feature>
<feature type="compositionally biased region" description="Low complexity" evidence="1">
    <location>
        <begin position="322"/>
        <end position="335"/>
    </location>
</feature>
<feature type="compositionally biased region" description="Basic and acidic residues" evidence="1">
    <location>
        <begin position="262"/>
        <end position="285"/>
    </location>
</feature>
<dbReference type="InterPro" id="IPR014002">
    <property type="entry name" value="Agenet_dom_plant"/>
</dbReference>
<feature type="region of interest" description="Disordered" evidence="1">
    <location>
        <begin position="486"/>
        <end position="667"/>
    </location>
</feature>
<gene>
    <name evidence="3" type="ORF">COCSUDRAFT_67744</name>
</gene>
<protein>
    <recommendedName>
        <fullName evidence="2">Agenet domain-containing protein</fullName>
    </recommendedName>
</protein>
<sequence length="1226" mass="134503">MPPKVGDRVEVQQDPDDQGWAGAWYTATITQIDKHRCTVEYDELITDDGDKDTDTVSLTRLRPIYANDDSRTKPLQERICGEPVDCWYDDGWWEGYVHITRDTELVVFFPSNGDLVTIPYDQSNKPEDQQKRLRTRRKWHNKDRIWNKMHMKSFDGAADERTAPRPSPPLSQLDTRVSKDIFEQKQRELEQQRAKKRAAQLSAFGSETTSDDGAAAAAGAASEAGPSQPAGPSGRQAPEKPNLKMKLKVGADQEGAGQQGSERGDAKVKEATWAADKEAKGDKAALLRKGSGAAAAAAAELDPLGEATAIGAEAVIPEAGKAAPATPNEGAAAGAWPKRPPAKPGRPTIAATGAAKAKKEAVAKAGAPAAKAGAGAPQGLQKKVVKKKDPAGKPKRGQEAENPHLVEAMKVIEAEGWKPLDPVKGASWSEEETEMLYSIEAKCVAYDNDTVVNTLLPHRDIDSLRKFRSTHKDQLNDIWIAAQKEKAGAAADQAGPSRPTQQRQQQRQQQQQQQRQQRQADAAKAAARPAAKQPADPDTPGLDAHAKKGAGKAVKQPADPETPGLDAYAKRAAGRAAQARGEEEALPDTPRGAEKQKVTEIGGKKMLLGHRQASLEQRLSSRSLGIDAMPGAGPPATSAPMTSAGPSHAASPFQPAWRLPSDPRLRTNRGEGIVPMPQPAIAQSQQEPGWPRSDPAGDVQMVEDLPPHMLDEQLARRAKTSGRKRRSRSPEREVTPEEVRVLPPIKRLASGARPGSARPSNIICLDGIGQVWRSNKELEAALRPFVADFSRVEIAMEMVDGHPCHAGWAAVIFPSAQDAAEYLPTMQNLYLRTPSIPLPRPLLAHYPRKTEDDFDKHIGYGFVQGIYVAPHFAQPNSIEYQPALEWRRLQNATRACKCMHREQHAAKLAEVMRMYQKKAEGDQVSAEDQVPPPPPLKTPWLFVKGIGAPALADPQIIRSAFEQWGARDVKVPRDPVTGKTRGVALIRLQDPYQVELLKGDLDEMVYIMAGSPRPLQSHMLDMGLPRECWQAMHDSALFTVFKRDDRGNGPAAPAGAPLLVKIERPRSLEEWYAQRLRNLLERGTEERLDLQAVLNGPWEALKVALWLNGQREALHLAHTRQYDGEVGKLVDANMINCTDIMKSLRTGKRKEFKELRNMPDRYKYLLQYGNGKVGMAPGALPGNAEQPKPVAAGRGMTMGVRGQTNHTRYNRGRHGRPYHSQQRSKR</sequence>
<evidence type="ECO:0000313" key="3">
    <source>
        <dbReference type="EMBL" id="EIE19660.1"/>
    </source>
</evidence>
<dbReference type="InterPro" id="IPR035979">
    <property type="entry name" value="RBD_domain_sf"/>
</dbReference>
<name>I0YMP1_COCSC</name>
<accession>I0YMP1</accession>
<dbReference type="GeneID" id="17037632"/>
<feature type="compositionally biased region" description="Polar residues" evidence="1">
    <location>
        <begin position="614"/>
        <end position="623"/>
    </location>
</feature>
<dbReference type="InterPro" id="IPR012677">
    <property type="entry name" value="Nucleotide-bd_a/b_plait_sf"/>
</dbReference>
<dbReference type="PANTHER" id="PTHR31917:SF147">
    <property type="entry name" value="AGENET DOMAIN-CONTAINING PROTEIN"/>
    <property type="match status" value="1"/>
</dbReference>
<evidence type="ECO:0000313" key="4">
    <source>
        <dbReference type="Proteomes" id="UP000007264"/>
    </source>
</evidence>
<feature type="compositionally biased region" description="Low complexity" evidence="1">
    <location>
        <begin position="570"/>
        <end position="579"/>
    </location>
</feature>
<dbReference type="GO" id="GO:0003676">
    <property type="term" value="F:nucleic acid binding"/>
    <property type="evidence" value="ECO:0007669"/>
    <property type="project" value="InterPro"/>
</dbReference>
<dbReference type="OrthoDB" id="515943at2759"/>
<feature type="compositionally biased region" description="Low complexity" evidence="1">
    <location>
        <begin position="488"/>
        <end position="536"/>
    </location>
</feature>
<feature type="region of interest" description="Disordered" evidence="1">
    <location>
        <begin position="681"/>
        <end position="738"/>
    </location>
</feature>
<dbReference type="AlphaFoldDB" id="I0YMP1"/>
<feature type="region of interest" description="Disordered" evidence="1">
    <location>
        <begin position="157"/>
        <end position="297"/>
    </location>
</feature>
<evidence type="ECO:0000259" key="2">
    <source>
        <dbReference type="SMART" id="SM00743"/>
    </source>
</evidence>
<feature type="region of interest" description="Disordered" evidence="1">
    <location>
        <begin position="1196"/>
        <end position="1226"/>
    </location>
</feature>
<dbReference type="Gene3D" id="3.30.70.330">
    <property type="match status" value="1"/>
</dbReference>
<feature type="compositionally biased region" description="Basic residues" evidence="1">
    <location>
        <begin position="716"/>
        <end position="727"/>
    </location>
</feature>
<feature type="region of interest" description="Disordered" evidence="1">
    <location>
        <begin position="321"/>
        <end position="355"/>
    </location>
</feature>
<feature type="compositionally biased region" description="Basic and acidic residues" evidence="1">
    <location>
        <begin position="387"/>
        <end position="404"/>
    </location>
</feature>
<proteinExistence type="predicted"/>
<reference evidence="3 4" key="1">
    <citation type="journal article" date="2012" name="Genome Biol.">
        <title>The genome of the polar eukaryotic microalga coccomyxa subellipsoidea reveals traits of cold adaptation.</title>
        <authorList>
            <person name="Blanc G."/>
            <person name="Agarkova I."/>
            <person name="Grimwood J."/>
            <person name="Kuo A."/>
            <person name="Brueggeman A."/>
            <person name="Dunigan D."/>
            <person name="Gurnon J."/>
            <person name="Ladunga I."/>
            <person name="Lindquist E."/>
            <person name="Lucas S."/>
            <person name="Pangilinan J."/>
            <person name="Proschold T."/>
            <person name="Salamov A."/>
            <person name="Schmutz J."/>
            <person name="Weeks D."/>
            <person name="Yamada T."/>
            <person name="Claverie J.M."/>
            <person name="Grigoriev I."/>
            <person name="Van Etten J."/>
            <person name="Lomsadze A."/>
            <person name="Borodovsky M."/>
        </authorList>
    </citation>
    <scope>NUCLEOTIDE SEQUENCE [LARGE SCALE GENOMIC DNA]</scope>
    <source>
        <strain evidence="3 4">C-169</strain>
    </source>
</reference>
<dbReference type="PANTHER" id="PTHR31917">
    <property type="entry name" value="AGENET DOMAIN-CONTAINING PROTEIN-RELATED"/>
    <property type="match status" value="1"/>
</dbReference>
<feature type="region of interest" description="Disordered" evidence="1">
    <location>
        <begin position="120"/>
        <end position="139"/>
    </location>
</feature>
<feature type="region of interest" description="Disordered" evidence="1">
    <location>
        <begin position="368"/>
        <end position="404"/>
    </location>
</feature>
<evidence type="ECO:0000256" key="1">
    <source>
        <dbReference type="SAM" id="MobiDB-lite"/>
    </source>
</evidence>
<dbReference type="InterPro" id="IPR008395">
    <property type="entry name" value="Agenet-like_dom"/>
</dbReference>
<feature type="domain" description="Agenet" evidence="2">
    <location>
        <begin position="1"/>
        <end position="69"/>
    </location>
</feature>
<feature type="compositionally biased region" description="Low complexity" evidence="1">
    <location>
        <begin position="213"/>
        <end position="234"/>
    </location>
</feature>
<organism evidence="3 4">
    <name type="scientific">Coccomyxa subellipsoidea (strain C-169)</name>
    <name type="common">Green microalga</name>
    <dbReference type="NCBI Taxonomy" id="574566"/>
    <lineage>
        <taxon>Eukaryota</taxon>
        <taxon>Viridiplantae</taxon>
        <taxon>Chlorophyta</taxon>
        <taxon>core chlorophytes</taxon>
        <taxon>Trebouxiophyceae</taxon>
        <taxon>Trebouxiophyceae incertae sedis</taxon>
        <taxon>Coccomyxaceae</taxon>
        <taxon>Coccomyxa</taxon>
        <taxon>Coccomyxa subellipsoidea</taxon>
    </lineage>
</organism>
<feature type="compositionally biased region" description="Basic and acidic residues" evidence="1">
    <location>
        <begin position="705"/>
        <end position="715"/>
    </location>
</feature>